<evidence type="ECO:0000313" key="2">
    <source>
        <dbReference type="EMBL" id="CAD0215286.1"/>
    </source>
</evidence>
<accession>A0AAN2DEP0</accession>
<dbReference type="PIRSF" id="PIRSF031900">
    <property type="entry name" value="UCP031900"/>
    <property type="match status" value="1"/>
</dbReference>
<evidence type="ECO:0000313" key="3">
    <source>
        <dbReference type="Proteomes" id="UP000528185"/>
    </source>
</evidence>
<dbReference type="Proteomes" id="UP000528185">
    <property type="component" value="Unassembled WGS sequence"/>
</dbReference>
<sequence>MPPVRPAGSAVPDKRGRASFSCKSLALAAILAAGSLFPASIGASTIDVPVSVRLLSGFEVGTSEKRFGKLEFVGGMVMSAPEKLFGAMSSIRFRPDGQEFVAVLDTGHWLTGRITRGQSGALAGLDEVRITPMLDASGREPTRKMEMDAEGLALRDGKVFVSYEQRHRIDIYPDPGFATSKPLGRLPHLIPNNELRHNGGMEALAVSPADSPLAGALVVVAEKSIDTDGNLLAAILEGPLKGAFAVTHHPSFDVTDGAFLPNGDLLLLERRFNFAEGVGMRIRRIHGGDIQPGAVVDGEILMEAGMAYQIDNMEGMDVVKGPDGSTRLIIVSDDNHSFLQRNLMLEFKLVE</sequence>
<dbReference type="InterPro" id="IPR014567">
    <property type="entry name" value="UCP031900"/>
</dbReference>
<dbReference type="InterPro" id="IPR027372">
    <property type="entry name" value="Phytase-like_dom"/>
</dbReference>
<name>A0AAN2DEP0_RHIRH</name>
<dbReference type="EMBL" id="CAICSX020000002">
    <property type="protein sequence ID" value="CAD0215286.1"/>
    <property type="molecule type" value="Genomic_DNA"/>
</dbReference>
<comment type="caution">
    <text evidence="2">The sequence shown here is derived from an EMBL/GenBank/DDBJ whole genome shotgun (WGS) entry which is preliminary data.</text>
</comment>
<protein>
    <recommendedName>
        <fullName evidence="1">Phytase-like domain-containing protein</fullName>
    </recommendedName>
</protein>
<dbReference type="AlphaFoldDB" id="A0AAN2DEP0"/>
<proteinExistence type="predicted"/>
<organism evidence="2 3">
    <name type="scientific">Rhizobium rhizogenes</name>
    <name type="common">Agrobacterium rhizogenes</name>
    <dbReference type="NCBI Taxonomy" id="359"/>
    <lineage>
        <taxon>Bacteria</taxon>
        <taxon>Pseudomonadati</taxon>
        <taxon>Pseudomonadota</taxon>
        <taxon>Alphaproteobacteria</taxon>
        <taxon>Hyphomicrobiales</taxon>
        <taxon>Rhizobiaceae</taxon>
        <taxon>Rhizobium/Agrobacterium group</taxon>
        <taxon>Rhizobium</taxon>
    </lineage>
</organism>
<dbReference type="Pfam" id="PF13449">
    <property type="entry name" value="Phytase-like"/>
    <property type="match status" value="1"/>
</dbReference>
<reference evidence="2 3" key="1">
    <citation type="submission" date="2020-06" db="EMBL/GenBank/DDBJ databases">
        <authorList>
            <person name="De Coninck B."/>
            <person name="Ibrahim H."/>
        </authorList>
    </citation>
    <scope>NUCLEOTIDE SEQUENCE [LARGE SCALE GENOMIC DNA]</scope>
    <source>
        <strain evidence="2">Ag_rhizogenes_K599</strain>
    </source>
</reference>
<evidence type="ECO:0000259" key="1">
    <source>
        <dbReference type="Pfam" id="PF13449"/>
    </source>
</evidence>
<feature type="domain" description="Phytase-like" evidence="1">
    <location>
        <begin position="84"/>
        <end position="336"/>
    </location>
</feature>
<gene>
    <name evidence="2" type="ORF">AGRHK599_LOCUS3531</name>
</gene>